<protein>
    <recommendedName>
        <fullName evidence="3">SpaA-like prealbumin fold domain-containing protein</fullName>
    </recommendedName>
</protein>
<feature type="region of interest" description="Disordered" evidence="1">
    <location>
        <begin position="30"/>
        <end position="133"/>
    </location>
</feature>
<dbReference type="Proteomes" id="UP000466864">
    <property type="component" value="Unassembled WGS sequence"/>
</dbReference>
<evidence type="ECO:0000256" key="2">
    <source>
        <dbReference type="SAM" id="SignalP"/>
    </source>
</evidence>
<gene>
    <name evidence="4" type="ORF">FYJ60_08575</name>
</gene>
<dbReference type="InterPro" id="IPR013783">
    <property type="entry name" value="Ig-like_fold"/>
</dbReference>
<evidence type="ECO:0000259" key="3">
    <source>
        <dbReference type="Pfam" id="PF17802"/>
    </source>
</evidence>
<feature type="compositionally biased region" description="Polar residues" evidence="1">
    <location>
        <begin position="43"/>
        <end position="64"/>
    </location>
</feature>
<keyword evidence="5" id="KW-1185">Reference proteome</keyword>
<proteinExistence type="predicted"/>
<reference evidence="4 5" key="1">
    <citation type="submission" date="2019-08" db="EMBL/GenBank/DDBJ databases">
        <title>In-depth cultivation of the pig gut microbiome towards novel bacterial diversity and tailored functional studies.</title>
        <authorList>
            <person name="Wylensek D."/>
            <person name="Hitch T.C.A."/>
            <person name="Clavel T."/>
        </authorList>
    </citation>
    <scope>NUCLEOTIDE SEQUENCE [LARGE SCALE GENOMIC DNA]</scope>
    <source>
        <strain evidence="4 5">Oil+RF-744-WCA-WT-13</strain>
    </source>
</reference>
<evidence type="ECO:0000313" key="5">
    <source>
        <dbReference type="Proteomes" id="UP000466864"/>
    </source>
</evidence>
<evidence type="ECO:0000313" key="4">
    <source>
        <dbReference type="EMBL" id="MST82366.1"/>
    </source>
</evidence>
<sequence>MQNQSEKKRRKKKWIALVLTVVMMFAAAMPASASSETSSSMSEINTGPEQTAGTRENSTETPSEQQNAGQAGQGQNAEPESSEDAAGENNSSEKTEESNPDSSETNEEMGAENQPTQESGEESRQAVGSDSSAAKANTIRLAAAASNTVSAPDPVGTIERKNEWQIVSEEYAGTDQVYKKGFDLDGNGSNDIFYQKNVIPTGVENEFRVYMGISKRMTWDEILAKSDFAVSNSNGFHKQEIGTQYSGINKGNPSILHPGKTGQGNDLEATVHYYRGGKIVHTYKGWYYYENTPSASNGTGFIYLKALGIYFLACKTIALSVDKNGGSLVFDIDLDAMEKKNIYFSVDDIVADSVQDSMGDYITYEDCENSDGTVSFSGSTLTWKPESNGVTGTEVKEDGGLTGYYYNIHQMVYKVHLKAEQEGFHSCAQNMNSAVGDAESYPVNQKAVLNCHMGSYTGNPEFQVPYVRGLLYDLEFRKIVAGSEIPLADISFTVTRQPGGSTAAEQVQKTDRQTTGQDGWMKFHNLPWGTYSLQELAGTDSSFQSIYLDGSGLGTPVTVQIGKVINGSALVQDHGSGHSADLQTDLNNMLLLYNGDGIFENTPNTARITIKKVVNEYDSVPSDLKNLSYTITAESFGNSENAVYEMPDKDDTEFRKLNEKTDLKHEETVEYTLVVPAAGGRIYLNEHLPDRLGARMKFGSVKVEKNGNSTDPGSVSRLGSLCGIDVFPGNDLTITYTNLPVGLVYIHKLIDNYQAPLADDAFILRVTSAEDNGQSVNAEVVLKHDEYSPDIEILKTTTLQIAEVLPKEYTQSGITYEKYTIDAETGDTSVYEEGTCQGGQIVVHPGENVEITVHNSYSGEPYFHVSDAVKNAFLPPQR</sequence>
<organism evidence="4 5">
    <name type="scientific">Bilifractor porci</name>
    <dbReference type="NCBI Taxonomy" id="2606636"/>
    <lineage>
        <taxon>Bacteria</taxon>
        <taxon>Bacillati</taxon>
        <taxon>Bacillota</taxon>
        <taxon>Clostridia</taxon>
        <taxon>Lachnospirales</taxon>
        <taxon>Lachnospiraceae</taxon>
        <taxon>Bilifractor</taxon>
    </lineage>
</organism>
<feature type="chain" id="PRO_5031178276" description="SpaA-like prealbumin fold domain-containing protein" evidence="2">
    <location>
        <begin position="34"/>
        <end position="878"/>
    </location>
</feature>
<accession>A0A7X2P8Z1</accession>
<dbReference type="AlphaFoldDB" id="A0A7X2P8Z1"/>
<dbReference type="EMBL" id="VUMV01000005">
    <property type="protein sequence ID" value="MST82366.1"/>
    <property type="molecule type" value="Genomic_DNA"/>
</dbReference>
<dbReference type="Pfam" id="PF17802">
    <property type="entry name" value="SpaA"/>
    <property type="match status" value="1"/>
</dbReference>
<feature type="domain" description="SpaA-like prealbumin fold" evidence="3">
    <location>
        <begin position="474"/>
        <end position="537"/>
    </location>
</feature>
<dbReference type="Gene3D" id="2.60.40.10">
    <property type="entry name" value="Immunoglobulins"/>
    <property type="match status" value="1"/>
</dbReference>
<dbReference type="InterPro" id="IPR041033">
    <property type="entry name" value="SpaA_PFL_dom_1"/>
</dbReference>
<evidence type="ECO:0000256" key="1">
    <source>
        <dbReference type="SAM" id="MobiDB-lite"/>
    </source>
</evidence>
<keyword evidence="2" id="KW-0732">Signal</keyword>
<comment type="caution">
    <text evidence="4">The sequence shown here is derived from an EMBL/GenBank/DDBJ whole genome shotgun (WGS) entry which is preliminary data.</text>
</comment>
<name>A0A7X2P8Z1_9FIRM</name>
<dbReference type="RefSeq" id="WP_154458267.1">
    <property type="nucleotide sequence ID" value="NZ_VUMV01000005.1"/>
</dbReference>
<feature type="compositionally biased region" description="Low complexity" evidence="1">
    <location>
        <begin position="65"/>
        <end position="77"/>
    </location>
</feature>
<feature type="signal peptide" evidence="2">
    <location>
        <begin position="1"/>
        <end position="33"/>
    </location>
</feature>
<feature type="compositionally biased region" description="Low complexity" evidence="1">
    <location>
        <begin position="30"/>
        <end position="42"/>
    </location>
</feature>